<reference evidence="1 2" key="1">
    <citation type="journal article" date="2018" name="Front. Plant Sci.">
        <title>Red Clover (Trifolium pratense) and Zigzag Clover (T. medium) - A Picture of Genomic Similarities and Differences.</title>
        <authorList>
            <person name="Dluhosova J."/>
            <person name="Istvanek J."/>
            <person name="Nedelnik J."/>
            <person name="Repkova J."/>
        </authorList>
    </citation>
    <scope>NUCLEOTIDE SEQUENCE [LARGE SCALE GENOMIC DNA]</scope>
    <source>
        <strain evidence="2">cv. 10/8</strain>
        <tissue evidence="1">Leaf</tissue>
    </source>
</reference>
<feature type="non-terminal residue" evidence="1">
    <location>
        <position position="43"/>
    </location>
</feature>
<comment type="caution">
    <text evidence="1">The sequence shown here is derived from an EMBL/GenBank/DDBJ whole genome shotgun (WGS) entry which is preliminary data.</text>
</comment>
<dbReference type="Proteomes" id="UP000265520">
    <property type="component" value="Unassembled WGS sequence"/>
</dbReference>
<protein>
    <submittedName>
        <fullName evidence="1">Uncharacterized protein</fullName>
    </submittedName>
</protein>
<evidence type="ECO:0000313" key="1">
    <source>
        <dbReference type="EMBL" id="MCI59133.1"/>
    </source>
</evidence>
<name>A0A392TD97_9FABA</name>
<organism evidence="1 2">
    <name type="scientific">Trifolium medium</name>
    <dbReference type="NCBI Taxonomy" id="97028"/>
    <lineage>
        <taxon>Eukaryota</taxon>
        <taxon>Viridiplantae</taxon>
        <taxon>Streptophyta</taxon>
        <taxon>Embryophyta</taxon>
        <taxon>Tracheophyta</taxon>
        <taxon>Spermatophyta</taxon>
        <taxon>Magnoliopsida</taxon>
        <taxon>eudicotyledons</taxon>
        <taxon>Gunneridae</taxon>
        <taxon>Pentapetalae</taxon>
        <taxon>rosids</taxon>
        <taxon>fabids</taxon>
        <taxon>Fabales</taxon>
        <taxon>Fabaceae</taxon>
        <taxon>Papilionoideae</taxon>
        <taxon>50 kb inversion clade</taxon>
        <taxon>NPAAA clade</taxon>
        <taxon>Hologalegina</taxon>
        <taxon>IRL clade</taxon>
        <taxon>Trifolieae</taxon>
        <taxon>Trifolium</taxon>
    </lineage>
</organism>
<sequence>MRTMSREDCLKYLAKIRQQKVEKPKDNIDPLSQLAIEGEGAKG</sequence>
<proteinExistence type="predicted"/>
<evidence type="ECO:0000313" key="2">
    <source>
        <dbReference type="Proteomes" id="UP000265520"/>
    </source>
</evidence>
<keyword evidence="2" id="KW-1185">Reference proteome</keyword>
<dbReference type="EMBL" id="LXQA010557914">
    <property type="protein sequence ID" value="MCI59133.1"/>
    <property type="molecule type" value="Genomic_DNA"/>
</dbReference>
<dbReference type="AlphaFoldDB" id="A0A392TD97"/>
<accession>A0A392TD97</accession>